<name>A0A3C1K8R5_9MICO</name>
<dbReference type="PANTHER" id="PTHR43244">
    <property type="match status" value="1"/>
</dbReference>
<feature type="domain" description="Luciferase-like" evidence="1">
    <location>
        <begin position="21"/>
        <end position="212"/>
    </location>
</feature>
<gene>
    <name evidence="2" type="ORF">DCP95_00650</name>
</gene>
<dbReference type="InterPro" id="IPR036661">
    <property type="entry name" value="Luciferase-like_sf"/>
</dbReference>
<reference evidence="2 3" key="1">
    <citation type="journal article" date="2018" name="Nat. Biotechnol.">
        <title>A standardized bacterial taxonomy based on genome phylogeny substantially revises the tree of life.</title>
        <authorList>
            <person name="Parks D.H."/>
            <person name="Chuvochina M."/>
            <person name="Waite D.W."/>
            <person name="Rinke C."/>
            <person name="Skarshewski A."/>
            <person name="Chaumeil P.A."/>
            <person name="Hugenholtz P."/>
        </authorList>
    </citation>
    <scope>NUCLEOTIDE SEQUENCE [LARGE SCALE GENOMIC DNA]</scope>
    <source>
        <strain evidence="2">UBA9152</strain>
    </source>
</reference>
<dbReference type="CDD" id="cd01097">
    <property type="entry name" value="Tetrahydromethanopterin_reductase"/>
    <property type="match status" value="1"/>
</dbReference>
<dbReference type="EMBL" id="DMNG01000008">
    <property type="protein sequence ID" value="HAN23069.1"/>
    <property type="molecule type" value="Genomic_DNA"/>
</dbReference>
<accession>A0A3C1K8R5</accession>
<dbReference type="InterPro" id="IPR050564">
    <property type="entry name" value="F420-G6PD/mer"/>
</dbReference>
<dbReference type="PANTHER" id="PTHR43244:SF2">
    <property type="entry name" value="CONSERVED HYPOTHETICAL ALANINE AND PROLINE-RICH PROTEIN"/>
    <property type="match status" value="1"/>
</dbReference>
<evidence type="ECO:0000259" key="1">
    <source>
        <dbReference type="Pfam" id="PF00296"/>
    </source>
</evidence>
<feature type="non-terminal residue" evidence="2">
    <location>
        <position position="215"/>
    </location>
</feature>
<evidence type="ECO:0000313" key="2">
    <source>
        <dbReference type="EMBL" id="HAN23069.1"/>
    </source>
</evidence>
<sequence>MKIESLLPLGKLDPGLREPDTPLDVRDFARLSKVAEDVGLDAVLVEETKDDPFQMMALGATTTERIQLGTSVAMAFPRSPTATAMSAWSLAKLSEGRFMLGLGTQVRAHIQRRFGLDWHAPAPWMRDYIGAMRAVWRCWQDRTPLEFESEHYTLNLMVPLFDPGPIDHPDIPIHVAVIGPNMTAMAGECADGIRLHPVVTTKYIDEEVLPNLARG</sequence>
<dbReference type="SUPFAM" id="SSF51679">
    <property type="entry name" value="Bacterial luciferase-like"/>
    <property type="match status" value="1"/>
</dbReference>
<dbReference type="Proteomes" id="UP000257479">
    <property type="component" value="Unassembled WGS sequence"/>
</dbReference>
<organism evidence="2 3">
    <name type="scientific">Microbacterium ginsengisoli</name>
    <dbReference type="NCBI Taxonomy" id="400772"/>
    <lineage>
        <taxon>Bacteria</taxon>
        <taxon>Bacillati</taxon>
        <taxon>Actinomycetota</taxon>
        <taxon>Actinomycetes</taxon>
        <taxon>Micrococcales</taxon>
        <taxon>Microbacteriaceae</taxon>
        <taxon>Microbacterium</taxon>
    </lineage>
</organism>
<dbReference type="GO" id="GO:0016705">
    <property type="term" value="F:oxidoreductase activity, acting on paired donors, with incorporation or reduction of molecular oxygen"/>
    <property type="evidence" value="ECO:0007669"/>
    <property type="project" value="InterPro"/>
</dbReference>
<comment type="caution">
    <text evidence="2">The sequence shown here is derived from an EMBL/GenBank/DDBJ whole genome shotgun (WGS) entry which is preliminary data.</text>
</comment>
<dbReference type="InterPro" id="IPR011251">
    <property type="entry name" value="Luciferase-like_dom"/>
</dbReference>
<dbReference type="Pfam" id="PF00296">
    <property type="entry name" value="Bac_luciferase"/>
    <property type="match status" value="1"/>
</dbReference>
<dbReference type="Gene3D" id="3.20.20.30">
    <property type="entry name" value="Luciferase-like domain"/>
    <property type="match status" value="1"/>
</dbReference>
<dbReference type="AlphaFoldDB" id="A0A3C1K8R5"/>
<evidence type="ECO:0000313" key="3">
    <source>
        <dbReference type="Proteomes" id="UP000257479"/>
    </source>
</evidence>
<protein>
    <submittedName>
        <fullName evidence="2">LLM class F420-dependent oxidoreductase</fullName>
    </submittedName>
</protein>
<proteinExistence type="predicted"/>